<evidence type="ECO:0000259" key="4">
    <source>
        <dbReference type="Pfam" id="PF00891"/>
    </source>
</evidence>
<dbReference type="InterPro" id="IPR029063">
    <property type="entry name" value="SAM-dependent_MTases_sf"/>
</dbReference>
<name>A0AA38X4P8_9EURO</name>
<dbReference type="PROSITE" id="PS51683">
    <property type="entry name" value="SAM_OMT_II"/>
    <property type="match status" value="1"/>
</dbReference>
<dbReference type="GO" id="GO:0008171">
    <property type="term" value="F:O-methyltransferase activity"/>
    <property type="evidence" value="ECO:0007669"/>
    <property type="project" value="InterPro"/>
</dbReference>
<accession>A0AA38X4P8</accession>
<reference evidence="5" key="1">
    <citation type="submission" date="2022-10" db="EMBL/GenBank/DDBJ databases">
        <title>Culturing micro-colonial fungi from biological soil crusts in the Mojave desert and describing Neophaeococcomyces mojavensis, and introducing the new genera and species Taxawa tesnikishii.</title>
        <authorList>
            <person name="Kurbessoian T."/>
            <person name="Stajich J.E."/>
        </authorList>
    </citation>
    <scope>NUCLEOTIDE SEQUENCE</scope>
    <source>
        <strain evidence="5">TK_41</strain>
    </source>
</reference>
<evidence type="ECO:0000313" key="6">
    <source>
        <dbReference type="Proteomes" id="UP001172673"/>
    </source>
</evidence>
<dbReference type="PANTHER" id="PTHR43712:SF12">
    <property type="entry name" value="STERIGMATOCYSTIN 8-O-METHYLTRANSFERASE"/>
    <property type="match status" value="1"/>
</dbReference>
<dbReference type="Gene3D" id="3.40.50.150">
    <property type="entry name" value="Vaccinia Virus protein VP39"/>
    <property type="match status" value="1"/>
</dbReference>
<evidence type="ECO:0000256" key="3">
    <source>
        <dbReference type="ARBA" id="ARBA00022691"/>
    </source>
</evidence>
<dbReference type="Proteomes" id="UP001172673">
    <property type="component" value="Unassembled WGS sequence"/>
</dbReference>
<dbReference type="GO" id="GO:0032259">
    <property type="term" value="P:methylation"/>
    <property type="evidence" value="ECO:0007669"/>
    <property type="project" value="UniProtKB-KW"/>
</dbReference>
<gene>
    <name evidence="5" type="ORF">H2200_008765</name>
</gene>
<proteinExistence type="predicted"/>
<evidence type="ECO:0000256" key="1">
    <source>
        <dbReference type="ARBA" id="ARBA00022603"/>
    </source>
</evidence>
<comment type="caution">
    <text evidence="5">The sequence shown here is derived from an EMBL/GenBank/DDBJ whole genome shotgun (WGS) entry which is preliminary data.</text>
</comment>
<protein>
    <recommendedName>
        <fullName evidence="4">O-methyltransferase C-terminal domain-containing protein</fullName>
    </recommendedName>
</protein>
<keyword evidence="2" id="KW-0808">Transferase</keyword>
<sequence length="364" mass="39957">MAFKSIAKSILHDAELLDEYIRANNLPQPSFDVDGPPRTVYTGETATAHASLLANTHRLHLLAEGPAGRWLPSLAGATGDAVTTAAVQHFKIADHVPLDSQASFEDVAEKCGLALRDFKIIVRYAMTNFIFCEPQPGFIAHTAASKLLAENRLIRASAAMRTDDIFLPGFKEIEALEKFPGSQEPTESAWGLAHNASLPMFEELEARHPERAKTFASAIEAISAAIADTAQLGVYDWASLGSGTLVDVGGGKGYACRPLAKHFPELSFIVQDLEGTAATGREQLPPDLHDRVTFMTHDFFTPQPVKGADAYYFRAIFHNWPDKYCVRILQNLIPSLKKGARVLIHDPHTPDPLTSHPWAERQTR</sequence>
<feature type="domain" description="O-methyltransferase C-terminal" evidence="4">
    <location>
        <begin position="193"/>
        <end position="344"/>
    </location>
</feature>
<dbReference type="SUPFAM" id="SSF53335">
    <property type="entry name" value="S-adenosyl-L-methionine-dependent methyltransferases"/>
    <property type="match status" value="1"/>
</dbReference>
<dbReference type="InterPro" id="IPR016461">
    <property type="entry name" value="COMT-like"/>
</dbReference>
<evidence type="ECO:0000256" key="2">
    <source>
        <dbReference type="ARBA" id="ARBA00022679"/>
    </source>
</evidence>
<dbReference type="AlphaFoldDB" id="A0AA38X4P8"/>
<dbReference type="Gene3D" id="1.10.10.10">
    <property type="entry name" value="Winged helix-like DNA-binding domain superfamily/Winged helix DNA-binding domain"/>
    <property type="match status" value="1"/>
</dbReference>
<dbReference type="CDD" id="cd02440">
    <property type="entry name" value="AdoMet_MTases"/>
    <property type="match status" value="1"/>
</dbReference>
<dbReference type="PANTHER" id="PTHR43712">
    <property type="entry name" value="PUTATIVE (AFU_ORTHOLOGUE AFUA_4G14580)-RELATED"/>
    <property type="match status" value="1"/>
</dbReference>
<organism evidence="5 6">
    <name type="scientific">Cladophialophora chaetospira</name>
    <dbReference type="NCBI Taxonomy" id="386627"/>
    <lineage>
        <taxon>Eukaryota</taxon>
        <taxon>Fungi</taxon>
        <taxon>Dikarya</taxon>
        <taxon>Ascomycota</taxon>
        <taxon>Pezizomycotina</taxon>
        <taxon>Eurotiomycetes</taxon>
        <taxon>Chaetothyriomycetidae</taxon>
        <taxon>Chaetothyriales</taxon>
        <taxon>Herpotrichiellaceae</taxon>
        <taxon>Cladophialophora</taxon>
    </lineage>
</organism>
<keyword evidence="3" id="KW-0949">S-adenosyl-L-methionine</keyword>
<keyword evidence="1" id="KW-0489">Methyltransferase</keyword>
<dbReference type="InterPro" id="IPR036388">
    <property type="entry name" value="WH-like_DNA-bd_sf"/>
</dbReference>
<dbReference type="InterPro" id="IPR001077">
    <property type="entry name" value="COMT_C"/>
</dbReference>
<dbReference type="EMBL" id="JAPDRK010000013">
    <property type="protein sequence ID" value="KAJ9606756.1"/>
    <property type="molecule type" value="Genomic_DNA"/>
</dbReference>
<dbReference type="Pfam" id="PF00891">
    <property type="entry name" value="Methyltransf_2"/>
    <property type="match status" value="1"/>
</dbReference>
<evidence type="ECO:0000313" key="5">
    <source>
        <dbReference type="EMBL" id="KAJ9606756.1"/>
    </source>
</evidence>
<keyword evidence="6" id="KW-1185">Reference proteome</keyword>